<dbReference type="InterPro" id="IPR016163">
    <property type="entry name" value="Ald_DH_C"/>
</dbReference>
<evidence type="ECO:0000256" key="6">
    <source>
        <dbReference type="ARBA" id="ARBA00049024"/>
    </source>
</evidence>
<dbReference type="UniPathway" id="UPA00098">
    <property type="reaction ID" value="UER00360"/>
</dbReference>
<evidence type="ECO:0000313" key="9">
    <source>
        <dbReference type="EMBL" id="PIZ93534.1"/>
    </source>
</evidence>
<dbReference type="Gene3D" id="3.40.605.10">
    <property type="entry name" value="Aldehyde Dehydrogenase, Chain A, domain 1"/>
    <property type="match status" value="1"/>
</dbReference>
<comment type="similarity">
    <text evidence="7">Belongs to the gamma-glutamyl phosphate reductase family.</text>
</comment>
<dbReference type="InterPro" id="IPR016162">
    <property type="entry name" value="Ald_DH_N"/>
</dbReference>
<dbReference type="Gene3D" id="3.40.309.10">
    <property type="entry name" value="Aldehyde Dehydrogenase, Chain A, domain 2"/>
    <property type="match status" value="1"/>
</dbReference>
<evidence type="ECO:0000256" key="1">
    <source>
        <dbReference type="ARBA" id="ARBA00004985"/>
    </source>
</evidence>
<protein>
    <recommendedName>
        <fullName evidence="7">Gamma-glutamyl phosphate reductase</fullName>
        <shortName evidence="7">GPR</shortName>
        <ecNumber evidence="7">1.2.1.41</ecNumber>
    </recommendedName>
    <alternativeName>
        <fullName evidence="7">Glutamate-5-semialdehyde dehydrogenase</fullName>
    </alternativeName>
    <alternativeName>
        <fullName evidence="7">Glutamyl-gamma-semialdehyde dehydrogenase</fullName>
        <shortName evidence="7">GSA dehydrogenase</shortName>
    </alternativeName>
</protein>
<dbReference type="SUPFAM" id="SSF53720">
    <property type="entry name" value="ALDH-like"/>
    <property type="match status" value="1"/>
</dbReference>
<comment type="catalytic activity">
    <reaction evidence="6 7">
        <text>L-glutamate 5-semialdehyde + phosphate + NADP(+) = L-glutamyl 5-phosphate + NADPH + H(+)</text>
        <dbReference type="Rhea" id="RHEA:19541"/>
        <dbReference type="ChEBI" id="CHEBI:15378"/>
        <dbReference type="ChEBI" id="CHEBI:43474"/>
        <dbReference type="ChEBI" id="CHEBI:57783"/>
        <dbReference type="ChEBI" id="CHEBI:58066"/>
        <dbReference type="ChEBI" id="CHEBI:58274"/>
        <dbReference type="ChEBI" id="CHEBI:58349"/>
        <dbReference type="EC" id="1.2.1.41"/>
    </reaction>
</comment>
<dbReference type="Proteomes" id="UP000230078">
    <property type="component" value="Unassembled WGS sequence"/>
</dbReference>
<comment type="caution">
    <text evidence="9">The sequence shown here is derived from an EMBL/GenBank/DDBJ whole genome shotgun (WGS) entry which is preliminary data.</text>
</comment>
<evidence type="ECO:0000313" key="10">
    <source>
        <dbReference type="Proteomes" id="UP000230078"/>
    </source>
</evidence>
<evidence type="ECO:0000256" key="3">
    <source>
        <dbReference type="ARBA" id="ARBA00022650"/>
    </source>
</evidence>
<dbReference type="GO" id="GO:0050661">
    <property type="term" value="F:NADP binding"/>
    <property type="evidence" value="ECO:0007669"/>
    <property type="project" value="InterPro"/>
</dbReference>
<dbReference type="GO" id="GO:0005737">
    <property type="term" value="C:cytoplasm"/>
    <property type="evidence" value="ECO:0007669"/>
    <property type="project" value="UniProtKB-SubCell"/>
</dbReference>
<keyword evidence="7" id="KW-0963">Cytoplasm</keyword>
<evidence type="ECO:0000256" key="2">
    <source>
        <dbReference type="ARBA" id="ARBA00022605"/>
    </source>
</evidence>
<accession>A0A2M7V4N5</accession>
<dbReference type="InterPro" id="IPR000965">
    <property type="entry name" value="GPR_dom"/>
</dbReference>
<gene>
    <name evidence="7" type="primary">proA</name>
    <name evidence="9" type="ORF">COX83_01555</name>
</gene>
<dbReference type="NCBIfam" id="TIGR00407">
    <property type="entry name" value="proA"/>
    <property type="match status" value="1"/>
</dbReference>
<dbReference type="PANTHER" id="PTHR11063">
    <property type="entry name" value="GLUTAMATE SEMIALDEHYDE DEHYDROGENASE"/>
    <property type="match status" value="1"/>
</dbReference>
<dbReference type="NCBIfam" id="NF001221">
    <property type="entry name" value="PRK00197.1"/>
    <property type="match status" value="1"/>
</dbReference>
<evidence type="ECO:0000259" key="8">
    <source>
        <dbReference type="Pfam" id="PF00171"/>
    </source>
</evidence>
<keyword evidence="5 7" id="KW-0560">Oxidoreductase</keyword>
<dbReference type="InterPro" id="IPR016161">
    <property type="entry name" value="Ald_DH/histidinol_DH"/>
</dbReference>
<keyword evidence="4 7" id="KW-0521">NADP</keyword>
<dbReference type="GO" id="GO:0004350">
    <property type="term" value="F:glutamate-5-semialdehyde dehydrogenase activity"/>
    <property type="evidence" value="ECO:0007669"/>
    <property type="project" value="UniProtKB-UniRule"/>
</dbReference>
<organism evidence="9 10">
    <name type="scientific">Candidatus Magasanikbacteria bacterium CG_4_10_14_0_2_um_filter_41_31</name>
    <dbReference type="NCBI Taxonomy" id="1974639"/>
    <lineage>
        <taxon>Bacteria</taxon>
        <taxon>Candidatus Magasanikiibacteriota</taxon>
    </lineage>
</organism>
<dbReference type="AlphaFoldDB" id="A0A2M7V4N5"/>
<sequence length="420" mass="45502">MNTEELRKHITEQAAQARHASYTLRNVTTVQKNNALAAIASELRSHAADILVENKKDIDILDTSVSTAFRNRLILTSEKIEAIAKGIDAVALLDDPIGEIVHGFERPNGLRIQKVRIPIGVIACIFESRPNVVVDIAALALKSGNACVLRGGKEAIYTNTYLADLITSAILSVGLPEGSVQFIRQTDREVVGIMSRLAEYIDLIIPRGGEGLIDAVMKDAKMPVLQHRKGITHMFIDETAKFDDALQIVLNGKTSNPSACNSLEHVLIHKNIADSIVPSLIEQLSDAGVEIRGCEQTRTYSDSVQIATEEDFAGEYLDMIITLKIVSSFDDAISEILAHSTGLSDGIITQSVEHANKFVKLIDSAATYVNASTRFTDGSEFGFGTEVGISTSKIHGMGPMGVADLTVTKYVVYGDGHIRT</sequence>
<keyword evidence="2 7" id="KW-0028">Amino-acid biosynthesis</keyword>
<evidence type="ECO:0000256" key="4">
    <source>
        <dbReference type="ARBA" id="ARBA00022857"/>
    </source>
</evidence>
<dbReference type="PIRSF" id="PIRSF000151">
    <property type="entry name" value="GPR"/>
    <property type="match status" value="1"/>
</dbReference>
<evidence type="ECO:0000256" key="5">
    <source>
        <dbReference type="ARBA" id="ARBA00023002"/>
    </source>
</evidence>
<dbReference type="EC" id="1.2.1.41" evidence="7"/>
<name>A0A2M7V4N5_9BACT</name>
<dbReference type="HAMAP" id="MF_00412">
    <property type="entry name" value="ProA"/>
    <property type="match status" value="1"/>
</dbReference>
<dbReference type="InterPro" id="IPR015590">
    <property type="entry name" value="Aldehyde_DH_dom"/>
</dbReference>
<dbReference type="InterPro" id="IPR012134">
    <property type="entry name" value="Glu-5-SA_DH"/>
</dbReference>
<dbReference type="PANTHER" id="PTHR11063:SF8">
    <property type="entry name" value="DELTA-1-PYRROLINE-5-CARBOXYLATE SYNTHASE"/>
    <property type="match status" value="1"/>
</dbReference>
<dbReference type="GO" id="GO:0055129">
    <property type="term" value="P:L-proline biosynthetic process"/>
    <property type="evidence" value="ECO:0007669"/>
    <property type="project" value="UniProtKB-UniRule"/>
</dbReference>
<keyword evidence="3 7" id="KW-0641">Proline biosynthesis</keyword>
<feature type="domain" description="Aldehyde dehydrogenase" evidence="8">
    <location>
        <begin position="8"/>
        <end position="287"/>
    </location>
</feature>
<reference evidence="10" key="1">
    <citation type="submission" date="2017-09" db="EMBL/GenBank/DDBJ databases">
        <title>Depth-based differentiation of microbial function through sediment-hosted aquifers and enrichment of novel symbionts in the deep terrestrial subsurface.</title>
        <authorList>
            <person name="Probst A.J."/>
            <person name="Ladd B."/>
            <person name="Jarett J.K."/>
            <person name="Geller-Mcgrath D.E."/>
            <person name="Sieber C.M.K."/>
            <person name="Emerson J.B."/>
            <person name="Anantharaman K."/>
            <person name="Thomas B.C."/>
            <person name="Malmstrom R."/>
            <person name="Stieglmeier M."/>
            <person name="Klingl A."/>
            <person name="Woyke T."/>
            <person name="Ryan C.M."/>
            <person name="Banfield J.F."/>
        </authorList>
    </citation>
    <scope>NUCLEOTIDE SEQUENCE [LARGE SCALE GENOMIC DNA]</scope>
</reference>
<comment type="pathway">
    <text evidence="1 7">Amino-acid biosynthesis; L-proline biosynthesis; L-glutamate 5-semialdehyde from L-glutamate: step 2/2.</text>
</comment>
<dbReference type="CDD" id="cd07079">
    <property type="entry name" value="ALDH_F18-19_ProA-GPR"/>
    <property type="match status" value="1"/>
</dbReference>
<comment type="subcellular location">
    <subcellularLocation>
        <location evidence="7">Cytoplasm</location>
    </subcellularLocation>
</comment>
<dbReference type="EMBL" id="PFPI01000022">
    <property type="protein sequence ID" value="PIZ93534.1"/>
    <property type="molecule type" value="Genomic_DNA"/>
</dbReference>
<evidence type="ECO:0000256" key="7">
    <source>
        <dbReference type="HAMAP-Rule" id="MF_00412"/>
    </source>
</evidence>
<comment type="function">
    <text evidence="7">Catalyzes the NADPH-dependent reduction of L-glutamate 5-phosphate into L-glutamate 5-semialdehyde and phosphate. The product spontaneously undergoes cyclization to form 1-pyrroline-5-carboxylate.</text>
</comment>
<proteinExistence type="inferred from homology"/>
<dbReference type="Pfam" id="PF00171">
    <property type="entry name" value="Aldedh"/>
    <property type="match status" value="1"/>
</dbReference>